<dbReference type="OrthoDB" id="2020634at2759"/>
<evidence type="ECO:0000256" key="4">
    <source>
        <dbReference type="ARBA" id="ARBA00022448"/>
    </source>
</evidence>
<dbReference type="GO" id="GO:0034045">
    <property type="term" value="C:phagophore assembly site membrane"/>
    <property type="evidence" value="ECO:0007669"/>
    <property type="project" value="UniProtKB-SubCell"/>
</dbReference>
<evidence type="ECO:0000256" key="2">
    <source>
        <dbReference type="ARBA" id="ARBA00006185"/>
    </source>
</evidence>
<evidence type="ECO:0000256" key="8">
    <source>
        <dbReference type="ARBA" id="ARBA00023055"/>
    </source>
</evidence>
<keyword evidence="9 10" id="KW-0472">Membrane</keyword>
<dbReference type="GO" id="GO:0034727">
    <property type="term" value="P:piecemeal microautophagy of the nucleus"/>
    <property type="evidence" value="ECO:0007669"/>
    <property type="project" value="TreeGrafter"/>
</dbReference>
<dbReference type="GO" id="GO:0034497">
    <property type="term" value="P:protein localization to phagophore assembly site"/>
    <property type="evidence" value="ECO:0007669"/>
    <property type="project" value="TreeGrafter"/>
</dbReference>
<dbReference type="GO" id="GO:0061709">
    <property type="term" value="P:reticulophagy"/>
    <property type="evidence" value="ECO:0007669"/>
    <property type="project" value="TreeGrafter"/>
</dbReference>
<dbReference type="STRING" id="361077.A0A151ZIT9"/>
<accession>A0A151ZIT9</accession>
<keyword evidence="13" id="KW-1185">Reference proteome</keyword>
<evidence type="ECO:0000256" key="6">
    <source>
        <dbReference type="ARBA" id="ARBA00022989"/>
    </source>
</evidence>
<evidence type="ECO:0000256" key="9">
    <source>
        <dbReference type="ARBA" id="ARBA00023136"/>
    </source>
</evidence>
<dbReference type="InParanoid" id="A0A151ZIT9"/>
<keyword evidence="6 10" id="KW-1133">Transmembrane helix</keyword>
<dbReference type="OMA" id="IPTGECV"/>
<feature type="transmembrane region" description="Helical" evidence="10">
    <location>
        <begin position="110"/>
        <end position="134"/>
    </location>
</feature>
<keyword evidence="7 10" id="KW-0072">Autophagy</keyword>
<dbReference type="PANTHER" id="PTHR13038:SF10">
    <property type="entry name" value="AUTOPHAGY-RELATED PROTEIN 9"/>
    <property type="match status" value="1"/>
</dbReference>
<feature type="transmembrane region" description="Helical" evidence="10">
    <location>
        <begin position="311"/>
        <end position="335"/>
    </location>
</feature>
<feature type="region of interest" description="Disordered" evidence="11">
    <location>
        <begin position="695"/>
        <end position="746"/>
    </location>
</feature>
<dbReference type="PANTHER" id="PTHR13038">
    <property type="entry name" value="APG9 AUTOPHAGY 9"/>
    <property type="match status" value="1"/>
</dbReference>
<keyword evidence="5 10" id="KW-0812">Transmembrane</keyword>
<feature type="transmembrane region" description="Helical" evidence="10">
    <location>
        <begin position="433"/>
        <end position="451"/>
    </location>
</feature>
<feature type="transmembrane region" description="Helical" evidence="10">
    <location>
        <begin position="154"/>
        <end position="178"/>
    </location>
</feature>
<evidence type="ECO:0000256" key="11">
    <source>
        <dbReference type="SAM" id="MobiDB-lite"/>
    </source>
</evidence>
<protein>
    <recommendedName>
        <fullName evidence="3 10">Autophagy-related protein 9</fullName>
    </recommendedName>
</protein>
<evidence type="ECO:0000256" key="5">
    <source>
        <dbReference type="ARBA" id="ARBA00022692"/>
    </source>
</evidence>
<dbReference type="EMBL" id="LODT01000025">
    <property type="protein sequence ID" value="KYQ93800.1"/>
    <property type="molecule type" value="Genomic_DNA"/>
</dbReference>
<evidence type="ECO:0000313" key="13">
    <source>
        <dbReference type="Proteomes" id="UP000076078"/>
    </source>
</evidence>
<comment type="caution">
    <text evidence="12">The sequence shown here is derived from an EMBL/GenBank/DDBJ whole genome shotgun (WGS) entry which is preliminary data.</text>
</comment>
<dbReference type="Proteomes" id="UP000076078">
    <property type="component" value="Unassembled WGS sequence"/>
</dbReference>
<dbReference type="GO" id="GO:0005776">
    <property type="term" value="C:autophagosome"/>
    <property type="evidence" value="ECO:0007669"/>
    <property type="project" value="TreeGrafter"/>
</dbReference>
<evidence type="ECO:0000256" key="3">
    <source>
        <dbReference type="ARBA" id="ARBA00018074"/>
    </source>
</evidence>
<keyword evidence="8 10" id="KW-0445">Lipid transport</keyword>
<evidence type="ECO:0000256" key="10">
    <source>
        <dbReference type="RuleBase" id="RU364027"/>
    </source>
</evidence>
<dbReference type="GO" id="GO:0006869">
    <property type="term" value="P:lipid transport"/>
    <property type="evidence" value="ECO:0007669"/>
    <property type="project" value="UniProtKB-KW"/>
</dbReference>
<dbReference type="GO" id="GO:0000422">
    <property type="term" value="P:autophagy of mitochondrion"/>
    <property type="evidence" value="ECO:0007669"/>
    <property type="project" value="TreeGrafter"/>
</dbReference>
<proteinExistence type="inferred from homology"/>
<dbReference type="Pfam" id="PF04109">
    <property type="entry name" value="ATG9"/>
    <property type="match status" value="1"/>
</dbReference>
<evidence type="ECO:0000256" key="7">
    <source>
        <dbReference type="ARBA" id="ARBA00023006"/>
    </source>
</evidence>
<feature type="transmembrane region" description="Helical" evidence="10">
    <location>
        <begin position="400"/>
        <end position="421"/>
    </location>
</feature>
<dbReference type="InterPro" id="IPR007241">
    <property type="entry name" value="Autophagy-rel_prot_9"/>
</dbReference>
<name>A0A151ZIT9_TIELA</name>
<reference evidence="12 13" key="1">
    <citation type="submission" date="2015-12" db="EMBL/GenBank/DDBJ databases">
        <title>Dictyostelia acquired genes for synthesis and detection of signals that induce cell-type specialization by lateral gene transfer from prokaryotes.</title>
        <authorList>
            <person name="Gloeckner G."/>
            <person name="Schaap P."/>
        </authorList>
    </citation>
    <scope>NUCLEOTIDE SEQUENCE [LARGE SCALE GENOMIC DNA]</scope>
    <source>
        <strain evidence="12 13">TK</strain>
    </source>
</reference>
<comment type="similarity">
    <text evidence="2 10">Belongs to the ATG9 family.</text>
</comment>
<evidence type="ECO:0000313" key="12">
    <source>
        <dbReference type="EMBL" id="KYQ93800.1"/>
    </source>
</evidence>
<dbReference type="AlphaFoldDB" id="A0A151ZIT9"/>
<comment type="function">
    <text evidence="10">Phospholipid scramblase involved in autophagy. Cycles between the preautophagosomal structure/phagophore assembly site (PAS) and the cytoplasmic vesicle pool and supplies membrane for the growing autophagosome. Lipid scramblase activity plays a key role in preautophagosomal structure/phagophore assembly by distributing the phospholipids that arrive through ATG2 from the cytoplasmic to the luminal leaflet of the bilayer, thereby driving autophagosomal membrane expansion.</text>
</comment>
<organism evidence="12 13">
    <name type="scientific">Tieghemostelium lacteum</name>
    <name type="common">Slime mold</name>
    <name type="synonym">Dictyostelium lacteum</name>
    <dbReference type="NCBI Taxonomy" id="361077"/>
    <lineage>
        <taxon>Eukaryota</taxon>
        <taxon>Amoebozoa</taxon>
        <taxon>Evosea</taxon>
        <taxon>Eumycetozoa</taxon>
        <taxon>Dictyostelia</taxon>
        <taxon>Dictyosteliales</taxon>
        <taxon>Raperosteliaceae</taxon>
        <taxon>Tieghemostelium</taxon>
    </lineage>
</organism>
<gene>
    <name evidence="12" type="ORF">DLAC_05195</name>
</gene>
<evidence type="ECO:0000256" key="1">
    <source>
        <dbReference type="ARBA" id="ARBA00004511"/>
    </source>
</evidence>
<keyword evidence="4 10" id="KW-0813">Transport</keyword>
<sequence>MSYHDDNDFSLGISRVQGENIGLGNDEQGGEYYPLNDDFLNSQNRNDHEGIEMLHENISNNRNNTYYEEHTLLEKNTPSLPPVHNLDVFLTDVYNYFRGKGFLCITLNGLFDLVSSLFVVIFFTFLVSFINYSVVFGNDSMSSLSQSVDFQRKIPFWLLVFLGIFSLFWLYKLCIFLYQIKNNLEIREFYRKNLMINEDDIQTVEWREVVNKLKNVQRISNVNESGLSALEIANRIMRKDNYFIYLFNENILNLDIPFPFLGGSPFVTKSIEWCLMYSLFNYVFDENGVVKQELMAVENRQRLATGLSRRFMAIGLVGLFASPFIFFFLLINFFFEYAEAIKNDPGTLFSREWTPFAQWKFREFNELPHYFQNRLNLSYQHANLYVSSFPSEILSHLAKFISFIVGSFLAILILFGIYNDNFLLNYEIFGRSAIWYAGIFGTAIAICRSLITDSNQVFQPVKHMARVYQHTHYLPKSWKGKCHTHQVRNEFLELFEYRLIAFVKEISSVVIAPFILMFSLPKCSYGIIEGIGKSTVHLEAVGLVCLSSTFKDVRKVGGNKYGTFSGKNNANFIQSKEGKLAKSMVNFKANNPEWKPERNEYMDDLSRYAQQLKPTDAKEYLSNSIFQHPKNNQHDIPVPPSTSVDDIQFIYDSNYVSPKVLNSVLGNDDGQDSVVVDQNLINMVNNLQSSFYQYTKSNSSSTNNQNTHYQNQNNSNNNSNNSIVFLGNRSSSNNNNNNNNNFTNSV</sequence>
<comment type="subcellular location">
    <subcellularLocation>
        <location evidence="1 10">Preautophagosomal structure membrane</location>
        <topology evidence="1 10">Multi-pass membrane protein</topology>
    </subcellularLocation>
</comment>
<dbReference type="FunCoup" id="A0A151ZIT9">
    <property type="interactions" value="524"/>
</dbReference>